<sequence length="97" mass="11270">MTTERGAGRISMLGPAFATKFLYFAQGPEAHPYLLILDKVVATKLRPFAWRNSPTEGWWPETFASYCTLMENWAREATDRAQRHVRPDEIEYTLFRS</sequence>
<accession>A0A6P1NIP1</accession>
<dbReference type="InterPro" id="IPR048868">
    <property type="entry name" value="OGG-like_put"/>
</dbReference>
<dbReference type="KEGG" id="psey:GU243_03540"/>
<name>A0A6P1NIP1_9MICC</name>
<proteinExistence type="predicted"/>
<gene>
    <name evidence="1" type="ORF">GU243_03540</name>
</gene>
<reference evidence="1 2" key="1">
    <citation type="submission" date="2020-01" db="EMBL/GenBank/DDBJ databases">
        <title>Pseudarthrobacter psychrotolerans sp. nov., isolated from antarctic soil.</title>
        <authorList>
            <person name="Shin Y."/>
            <person name="Park W."/>
        </authorList>
    </citation>
    <scope>NUCLEOTIDE SEQUENCE [LARGE SCALE GENOMIC DNA]</scope>
    <source>
        <strain evidence="1 2">YJ56</strain>
    </source>
</reference>
<dbReference type="Proteomes" id="UP000464186">
    <property type="component" value="Chromosome"/>
</dbReference>
<organism evidence="1 2">
    <name type="scientific">Pseudarthrobacter psychrotolerans</name>
    <dbReference type="NCBI Taxonomy" id="2697569"/>
    <lineage>
        <taxon>Bacteria</taxon>
        <taxon>Bacillati</taxon>
        <taxon>Actinomycetota</taxon>
        <taxon>Actinomycetes</taxon>
        <taxon>Micrococcales</taxon>
        <taxon>Micrococcaceae</taxon>
        <taxon>Pseudarthrobacter</taxon>
    </lineage>
</organism>
<protein>
    <submittedName>
        <fullName evidence="1">Uncharacterized protein</fullName>
    </submittedName>
</protein>
<dbReference type="AlphaFoldDB" id="A0A6P1NIP1"/>
<evidence type="ECO:0000313" key="2">
    <source>
        <dbReference type="Proteomes" id="UP000464186"/>
    </source>
</evidence>
<evidence type="ECO:0000313" key="1">
    <source>
        <dbReference type="EMBL" id="QHK18983.1"/>
    </source>
</evidence>
<keyword evidence="2" id="KW-1185">Reference proteome</keyword>
<dbReference type="EMBL" id="CP047898">
    <property type="protein sequence ID" value="QHK18983.1"/>
    <property type="molecule type" value="Genomic_DNA"/>
</dbReference>
<dbReference type="Pfam" id="PF21790">
    <property type="entry name" value="OGG"/>
    <property type="match status" value="1"/>
</dbReference>